<dbReference type="GO" id="GO:0005524">
    <property type="term" value="F:ATP binding"/>
    <property type="evidence" value="ECO:0007669"/>
    <property type="project" value="InterPro"/>
</dbReference>
<dbReference type="Pfam" id="PF02399">
    <property type="entry name" value="Herpes_ori_bp"/>
    <property type="match status" value="1"/>
</dbReference>
<dbReference type="SUPFAM" id="SSF52540">
    <property type="entry name" value="P-loop containing nucleoside triphosphate hydrolases"/>
    <property type="match status" value="1"/>
</dbReference>
<evidence type="ECO:0000313" key="2">
    <source>
        <dbReference type="EMBL" id="SDY29253.1"/>
    </source>
</evidence>
<dbReference type="RefSeq" id="WP_069788613.1">
    <property type="nucleotide sequence ID" value="NZ_FNOX01000003.1"/>
</dbReference>
<dbReference type="AlphaFoldDB" id="A0A1H3IN46"/>
<evidence type="ECO:0000313" key="3">
    <source>
        <dbReference type="Proteomes" id="UP000182902"/>
    </source>
</evidence>
<dbReference type="InterPro" id="IPR003450">
    <property type="entry name" value="Replication_origin-bd"/>
</dbReference>
<dbReference type="GO" id="GO:0006260">
    <property type="term" value="P:DNA replication"/>
    <property type="evidence" value="ECO:0007669"/>
    <property type="project" value="InterPro"/>
</dbReference>
<name>A0A1H3IN46_9PSED</name>
<dbReference type="InterPro" id="IPR027417">
    <property type="entry name" value="P-loop_NTPase"/>
</dbReference>
<dbReference type="Proteomes" id="UP000182902">
    <property type="component" value="Unassembled WGS sequence"/>
</dbReference>
<dbReference type="EMBL" id="FNOX01000003">
    <property type="protein sequence ID" value="SDY29253.1"/>
    <property type="molecule type" value="Genomic_DNA"/>
</dbReference>
<reference evidence="2 3" key="1">
    <citation type="submission" date="2016-10" db="EMBL/GenBank/DDBJ databases">
        <authorList>
            <person name="de Groot N.N."/>
        </authorList>
    </citation>
    <scope>NUCLEOTIDE SEQUENCE [LARGE SCALE GENOMIC DNA]</scope>
    <source>
        <strain evidence="2 3">ICMP 14252</strain>
    </source>
</reference>
<proteinExistence type="predicted"/>
<feature type="domain" description="Replication origin-binding protein" evidence="1">
    <location>
        <begin position="188"/>
        <end position="334"/>
    </location>
</feature>
<sequence length="729" mass="80501">MHQVEQNITGAGNTVIIGMDFPINGFQTVMADDLTDSTQYIKSEYPSLKRLVSISNSASQAVEAAFRTASGLYDPLYGKITDNVYQLNRSDVALLVLKNEMTEGNFSKAAYELARDTYIAGDKAVAAQRLALVSGKSEAECAMVIADKTLRVQAFFDSKSDSHDFPVIHKPASASWLRSVLLRRDRRALIKCPTGWGKSSLVINPCIQDFLAADKKVLVISHRRSIIKSLDIPGLVDYEDVQPGQMQKTRGLKVVVNSLISAKFDDFIKDVDLLVIDEAAQVLDHVFEGSVQQRETVWNTLKQVVHNAKSVVFADADVNDECLALIKKGKEFIHCFEIDQAHTDVNCKVGALDQVRAMALSAAQAGQNTLIAIDIARDAESLGKVLEKAGIDPLVITSKTAGWPAQSAFIANPNTREHQVVIYSPAITSALSITSGHFQAHYGLFEGSVTPRSAIQMMRRDRTACEFVIGIRNPQNKREEIADVEFDASTKSDFDAARKDHMKRTGWLRDNIQLTLPYELKRQGFCLEMIPNDNDLGIEGFKANSAGRRAVKKDTALTILNATAATEAQAKRTKKIGSSSEAEHFAAIRFAAQTGLKRKELSFHDAQFWGEGIGQVKLDNYRKLFVEPSTSFEELVQELHTGLLNDNWTPADSVALYDRINAVRHEAILAGFKMPKNTGSVSDRSKQGAISEIMSLHGLKTKRKDGGKSGYYYIIDPKSLEQMKEYTGL</sequence>
<gene>
    <name evidence="2" type="ORF">SAMN05216247_103314</name>
</gene>
<accession>A0A1H3IN46</accession>
<protein>
    <submittedName>
        <fullName evidence="2">Origin of replication binding protein</fullName>
    </submittedName>
</protein>
<dbReference type="GO" id="GO:0003688">
    <property type="term" value="F:DNA replication origin binding"/>
    <property type="evidence" value="ECO:0007669"/>
    <property type="project" value="InterPro"/>
</dbReference>
<organism evidence="2 3">
    <name type="scientific">Pseudomonas salomonii</name>
    <dbReference type="NCBI Taxonomy" id="191391"/>
    <lineage>
        <taxon>Bacteria</taxon>
        <taxon>Pseudomonadati</taxon>
        <taxon>Pseudomonadota</taxon>
        <taxon>Gammaproteobacteria</taxon>
        <taxon>Pseudomonadales</taxon>
        <taxon>Pseudomonadaceae</taxon>
        <taxon>Pseudomonas</taxon>
    </lineage>
</organism>
<evidence type="ECO:0000259" key="1">
    <source>
        <dbReference type="Pfam" id="PF02399"/>
    </source>
</evidence>